<evidence type="ECO:0000256" key="5">
    <source>
        <dbReference type="SAM" id="Phobius"/>
    </source>
</evidence>
<gene>
    <name evidence="7" type="ORF">ENW00_00700</name>
</gene>
<dbReference type="EMBL" id="DTIN01000008">
    <property type="protein sequence ID" value="HFX12673.1"/>
    <property type="molecule type" value="Genomic_DNA"/>
</dbReference>
<dbReference type="GO" id="GO:0005262">
    <property type="term" value="F:calcium channel activity"/>
    <property type="evidence" value="ECO:0007669"/>
    <property type="project" value="TreeGrafter"/>
</dbReference>
<evidence type="ECO:0000256" key="3">
    <source>
        <dbReference type="ARBA" id="ARBA00022989"/>
    </source>
</evidence>
<dbReference type="GO" id="GO:0006874">
    <property type="term" value="P:intracellular calcium ion homeostasis"/>
    <property type="evidence" value="ECO:0007669"/>
    <property type="project" value="TreeGrafter"/>
</dbReference>
<dbReference type="Pfam" id="PF01699">
    <property type="entry name" value="Na_Ca_ex"/>
    <property type="match status" value="2"/>
</dbReference>
<dbReference type="NCBIfam" id="TIGR00367">
    <property type="entry name" value="calcium/sodium antiporter"/>
    <property type="match status" value="1"/>
</dbReference>
<dbReference type="InterPro" id="IPR004837">
    <property type="entry name" value="NaCa_Exmemb"/>
</dbReference>
<evidence type="ECO:0000256" key="4">
    <source>
        <dbReference type="ARBA" id="ARBA00023136"/>
    </source>
</evidence>
<feature type="domain" description="Sodium/calcium exchanger membrane region" evidence="6">
    <location>
        <begin position="5"/>
        <end position="143"/>
    </location>
</feature>
<proteinExistence type="predicted"/>
<dbReference type="PANTHER" id="PTHR10846:SF8">
    <property type="entry name" value="INNER MEMBRANE PROTEIN YRBG"/>
    <property type="match status" value="1"/>
</dbReference>
<comment type="caution">
    <text evidence="7">The sequence shown here is derived from an EMBL/GenBank/DDBJ whole genome shotgun (WGS) entry which is preliminary data.</text>
</comment>
<dbReference type="InterPro" id="IPR004481">
    <property type="entry name" value="K/Na/Ca-exchanger"/>
</dbReference>
<evidence type="ECO:0000313" key="7">
    <source>
        <dbReference type="EMBL" id="HFX12673.1"/>
    </source>
</evidence>
<organism evidence="7">
    <name type="scientific">Dictyoglomus thermophilum</name>
    <dbReference type="NCBI Taxonomy" id="14"/>
    <lineage>
        <taxon>Bacteria</taxon>
        <taxon>Pseudomonadati</taxon>
        <taxon>Dictyoglomota</taxon>
        <taxon>Dictyoglomia</taxon>
        <taxon>Dictyoglomales</taxon>
        <taxon>Dictyoglomaceae</taxon>
        <taxon>Dictyoglomus</taxon>
    </lineage>
</organism>
<feature type="transmembrane region" description="Helical" evidence="5">
    <location>
        <begin position="68"/>
        <end position="92"/>
    </location>
</feature>
<feature type="transmembrane region" description="Helical" evidence="5">
    <location>
        <begin position="99"/>
        <end position="119"/>
    </location>
</feature>
<sequence>MLKDVIIFIISLFFLIKGSDKFTEYLKIIGIKLRVKDFVISLILASIATTLPEIIVSIISSLKGNSNLALGNALGSVIVNTALILGICSLISPMKVDDLAWKNSFFLLFINFLLFLLMFDMKISRFEGFILLILYAIFIYIIYRVKGDNKSENYQDQNSAIKIFILMILSIGVVIVSSRFLVESSINIARFLNISELIIGLTLVALGTSLPELANSVISTIKKVPDIGVGNIIGASILNVLVVIGIASIINPIKVDQKFITYIMPVILITLLALSISLKRDNIIGKKTGLILLSLYFISIILNFIF</sequence>
<protein>
    <submittedName>
        <fullName evidence="7">Calcium/sodium antiporter</fullName>
    </submittedName>
</protein>
<feature type="transmembrane region" description="Helical" evidence="5">
    <location>
        <begin position="163"/>
        <end position="182"/>
    </location>
</feature>
<feature type="transmembrane region" description="Helical" evidence="5">
    <location>
        <begin position="38"/>
        <end position="62"/>
    </location>
</feature>
<comment type="subcellular location">
    <subcellularLocation>
        <location evidence="1">Membrane</location>
        <topology evidence="1">Multi-pass membrane protein</topology>
    </subcellularLocation>
</comment>
<evidence type="ECO:0000256" key="1">
    <source>
        <dbReference type="ARBA" id="ARBA00004141"/>
    </source>
</evidence>
<feature type="transmembrane region" description="Helical" evidence="5">
    <location>
        <begin position="229"/>
        <end position="253"/>
    </location>
</feature>
<feature type="domain" description="Sodium/calcium exchanger membrane region" evidence="6">
    <location>
        <begin position="163"/>
        <end position="303"/>
    </location>
</feature>
<dbReference type="GO" id="GO:0008273">
    <property type="term" value="F:calcium, potassium:sodium antiporter activity"/>
    <property type="evidence" value="ECO:0007669"/>
    <property type="project" value="TreeGrafter"/>
</dbReference>
<feature type="transmembrane region" description="Helical" evidence="5">
    <location>
        <begin position="259"/>
        <end position="276"/>
    </location>
</feature>
<keyword evidence="4 5" id="KW-0472">Membrane</keyword>
<accession>A0A7C3MIE0</accession>
<reference evidence="7" key="1">
    <citation type="journal article" date="2020" name="mSystems">
        <title>Genome- and Community-Level Interaction Insights into Carbon Utilization and Element Cycling Functions of Hydrothermarchaeota in Hydrothermal Sediment.</title>
        <authorList>
            <person name="Zhou Z."/>
            <person name="Liu Y."/>
            <person name="Xu W."/>
            <person name="Pan J."/>
            <person name="Luo Z.H."/>
            <person name="Li M."/>
        </authorList>
    </citation>
    <scope>NUCLEOTIDE SEQUENCE [LARGE SCALE GENOMIC DNA]</scope>
    <source>
        <strain evidence="7">SpSt-81</strain>
    </source>
</reference>
<dbReference type="InterPro" id="IPR044880">
    <property type="entry name" value="NCX_ion-bd_dom_sf"/>
</dbReference>
<dbReference type="PANTHER" id="PTHR10846">
    <property type="entry name" value="SODIUM/POTASSIUM/CALCIUM EXCHANGER"/>
    <property type="match status" value="1"/>
</dbReference>
<name>A0A7C3MIE0_DICTH</name>
<keyword evidence="2 5" id="KW-0812">Transmembrane</keyword>
<feature type="transmembrane region" description="Helical" evidence="5">
    <location>
        <begin position="288"/>
        <end position="305"/>
    </location>
</feature>
<evidence type="ECO:0000256" key="2">
    <source>
        <dbReference type="ARBA" id="ARBA00022692"/>
    </source>
</evidence>
<keyword evidence="3 5" id="KW-1133">Transmembrane helix</keyword>
<feature type="transmembrane region" description="Helical" evidence="5">
    <location>
        <begin position="125"/>
        <end position="143"/>
    </location>
</feature>
<evidence type="ECO:0000259" key="6">
    <source>
        <dbReference type="Pfam" id="PF01699"/>
    </source>
</evidence>
<feature type="transmembrane region" description="Helical" evidence="5">
    <location>
        <begin position="188"/>
        <end position="208"/>
    </location>
</feature>
<dbReference type="Gene3D" id="1.20.1420.30">
    <property type="entry name" value="NCX, central ion-binding region"/>
    <property type="match status" value="1"/>
</dbReference>
<dbReference type="AlphaFoldDB" id="A0A7C3MIE0"/>
<dbReference type="GO" id="GO:0005886">
    <property type="term" value="C:plasma membrane"/>
    <property type="evidence" value="ECO:0007669"/>
    <property type="project" value="TreeGrafter"/>
</dbReference>